<dbReference type="InterPro" id="IPR023631">
    <property type="entry name" value="Amidase_dom"/>
</dbReference>
<organism evidence="3 4">
    <name type="scientific">Planifilum fimeticola</name>
    <dbReference type="NCBI Taxonomy" id="201975"/>
    <lineage>
        <taxon>Bacteria</taxon>
        <taxon>Bacillati</taxon>
        <taxon>Bacillota</taxon>
        <taxon>Bacilli</taxon>
        <taxon>Bacillales</taxon>
        <taxon>Thermoactinomycetaceae</taxon>
        <taxon>Planifilum</taxon>
    </lineage>
</organism>
<dbReference type="PANTHER" id="PTHR43372">
    <property type="entry name" value="FATTY-ACID AMIDE HYDROLASE"/>
    <property type="match status" value="1"/>
</dbReference>
<evidence type="ECO:0000256" key="1">
    <source>
        <dbReference type="SAM" id="MobiDB-lite"/>
    </source>
</evidence>
<protein>
    <submittedName>
        <fullName evidence="3">Amidase</fullName>
    </submittedName>
</protein>
<name>A0A2T0LGB1_9BACL</name>
<evidence type="ECO:0000313" key="4">
    <source>
        <dbReference type="Proteomes" id="UP000237797"/>
    </source>
</evidence>
<sequence>MSREQEILAMSAVELARRIRNKELSPLEVARAFLDHIRRRNPEINAFCTVAEERALEDAKRAEKRLMSEEELPPLLGVPIAIKDLSRPGAFGRRSGRSFSPTTFPAGTPSSSPGRGRPVP</sequence>
<dbReference type="AlphaFoldDB" id="A0A2T0LGB1"/>
<dbReference type="InterPro" id="IPR036928">
    <property type="entry name" value="AS_sf"/>
</dbReference>
<feature type="region of interest" description="Disordered" evidence="1">
    <location>
        <begin position="87"/>
        <end position="120"/>
    </location>
</feature>
<dbReference type="PANTHER" id="PTHR43372:SF4">
    <property type="entry name" value="FATTY-ACID AMIDE HYDROLASE 2"/>
    <property type="match status" value="1"/>
</dbReference>
<dbReference type="EMBL" id="PVNE01000007">
    <property type="protein sequence ID" value="PRX41316.1"/>
    <property type="molecule type" value="Genomic_DNA"/>
</dbReference>
<dbReference type="Pfam" id="PF01425">
    <property type="entry name" value="Amidase"/>
    <property type="match status" value="1"/>
</dbReference>
<feature type="compositionally biased region" description="Low complexity" evidence="1">
    <location>
        <begin position="109"/>
        <end position="120"/>
    </location>
</feature>
<dbReference type="OrthoDB" id="9811471at2"/>
<reference evidence="3 4" key="1">
    <citation type="submission" date="2018-03" db="EMBL/GenBank/DDBJ databases">
        <title>Genomic Encyclopedia of Archaeal and Bacterial Type Strains, Phase II (KMG-II): from individual species to whole genera.</title>
        <authorList>
            <person name="Goeker M."/>
        </authorList>
    </citation>
    <scope>NUCLEOTIDE SEQUENCE [LARGE SCALE GENOMIC DNA]</scope>
    <source>
        <strain evidence="3 4">DSM 44946</strain>
    </source>
</reference>
<dbReference type="InterPro" id="IPR052739">
    <property type="entry name" value="FAAH2"/>
</dbReference>
<accession>A0A2T0LGB1</accession>
<proteinExistence type="predicted"/>
<dbReference type="Gene3D" id="3.90.1300.10">
    <property type="entry name" value="Amidase signature (AS) domain"/>
    <property type="match status" value="1"/>
</dbReference>
<comment type="caution">
    <text evidence="3">The sequence shown here is derived from an EMBL/GenBank/DDBJ whole genome shotgun (WGS) entry which is preliminary data.</text>
</comment>
<dbReference type="Proteomes" id="UP000237797">
    <property type="component" value="Unassembled WGS sequence"/>
</dbReference>
<dbReference type="GO" id="GO:0012505">
    <property type="term" value="C:endomembrane system"/>
    <property type="evidence" value="ECO:0007669"/>
    <property type="project" value="TreeGrafter"/>
</dbReference>
<keyword evidence="4" id="KW-1185">Reference proteome</keyword>
<gene>
    <name evidence="3" type="ORF">CLV97_10782</name>
</gene>
<feature type="domain" description="Amidase" evidence="2">
    <location>
        <begin position="28"/>
        <end position="85"/>
    </location>
</feature>
<evidence type="ECO:0000259" key="2">
    <source>
        <dbReference type="Pfam" id="PF01425"/>
    </source>
</evidence>
<evidence type="ECO:0000313" key="3">
    <source>
        <dbReference type="EMBL" id="PRX41316.1"/>
    </source>
</evidence>
<dbReference type="SUPFAM" id="SSF75304">
    <property type="entry name" value="Amidase signature (AS) enzymes"/>
    <property type="match status" value="1"/>
</dbReference>
<dbReference type="RefSeq" id="WP_106344668.1">
    <property type="nucleotide sequence ID" value="NZ_PVNE01000007.1"/>
</dbReference>